<reference evidence="1" key="1">
    <citation type="submission" date="2018-05" db="EMBL/GenBank/DDBJ databases">
        <authorList>
            <person name="Lanie J.A."/>
            <person name="Ng W.-L."/>
            <person name="Kazmierczak K.M."/>
            <person name="Andrzejewski T.M."/>
            <person name="Davidsen T.M."/>
            <person name="Wayne K.J."/>
            <person name="Tettelin H."/>
            <person name="Glass J.I."/>
            <person name="Rusch D."/>
            <person name="Podicherti R."/>
            <person name="Tsui H.-C.T."/>
            <person name="Winkler M.E."/>
        </authorList>
    </citation>
    <scope>NUCLEOTIDE SEQUENCE</scope>
</reference>
<name>A0A382JUQ8_9ZZZZ</name>
<proteinExistence type="predicted"/>
<gene>
    <name evidence="1" type="ORF">METZ01_LOCUS267561</name>
</gene>
<accession>A0A382JUQ8</accession>
<evidence type="ECO:0000313" key="1">
    <source>
        <dbReference type="EMBL" id="SVC14707.1"/>
    </source>
</evidence>
<sequence length="43" mass="5105">MKDVGRLYNKVMQSTPEFYELEPAEIIEIYLDEEDLPLVKDTE</sequence>
<organism evidence="1">
    <name type="scientific">marine metagenome</name>
    <dbReference type="NCBI Taxonomy" id="408172"/>
    <lineage>
        <taxon>unclassified sequences</taxon>
        <taxon>metagenomes</taxon>
        <taxon>ecological metagenomes</taxon>
    </lineage>
</organism>
<dbReference type="EMBL" id="UINC01075980">
    <property type="protein sequence ID" value="SVC14707.1"/>
    <property type="molecule type" value="Genomic_DNA"/>
</dbReference>
<feature type="non-terminal residue" evidence="1">
    <location>
        <position position="43"/>
    </location>
</feature>
<dbReference type="AlphaFoldDB" id="A0A382JUQ8"/>
<protein>
    <submittedName>
        <fullName evidence="1">Uncharacterized protein</fullName>
    </submittedName>
</protein>